<dbReference type="NCBIfam" id="TIGR02937">
    <property type="entry name" value="sigma70-ECF"/>
    <property type="match status" value="1"/>
</dbReference>
<dbReference type="SUPFAM" id="SSF88659">
    <property type="entry name" value="Sigma3 and sigma4 domains of RNA polymerase sigma factors"/>
    <property type="match status" value="1"/>
</dbReference>
<dbReference type="InterPro" id="IPR013325">
    <property type="entry name" value="RNA_pol_sigma_r2"/>
</dbReference>
<evidence type="ECO:0000259" key="6">
    <source>
        <dbReference type="Pfam" id="PF08281"/>
    </source>
</evidence>
<reference evidence="7" key="1">
    <citation type="journal article" date="2021" name="PeerJ">
        <title>Extensive microbial diversity within the chicken gut microbiome revealed by metagenomics and culture.</title>
        <authorList>
            <person name="Gilroy R."/>
            <person name="Ravi A."/>
            <person name="Getino M."/>
            <person name="Pursley I."/>
            <person name="Horton D.L."/>
            <person name="Alikhan N.F."/>
            <person name="Baker D."/>
            <person name="Gharbi K."/>
            <person name="Hall N."/>
            <person name="Watson M."/>
            <person name="Adriaenssens E.M."/>
            <person name="Foster-Nyarko E."/>
            <person name="Jarju S."/>
            <person name="Secka A."/>
            <person name="Antonio M."/>
            <person name="Oren A."/>
            <person name="Chaudhuri R.R."/>
            <person name="La Ragione R."/>
            <person name="Hildebrand F."/>
            <person name="Pallen M.J."/>
        </authorList>
    </citation>
    <scope>NUCLEOTIDE SEQUENCE</scope>
    <source>
        <strain evidence="7">ChiHjej12B11-24981</strain>
    </source>
</reference>
<dbReference type="InterPro" id="IPR007627">
    <property type="entry name" value="RNA_pol_sigma70_r2"/>
</dbReference>
<dbReference type="PANTHER" id="PTHR43133">
    <property type="entry name" value="RNA POLYMERASE ECF-TYPE SIGMA FACTO"/>
    <property type="match status" value="1"/>
</dbReference>
<evidence type="ECO:0000256" key="4">
    <source>
        <dbReference type="ARBA" id="ARBA00023163"/>
    </source>
</evidence>
<evidence type="ECO:0000313" key="7">
    <source>
        <dbReference type="EMBL" id="HIZ01946.1"/>
    </source>
</evidence>
<comment type="similarity">
    <text evidence="1">Belongs to the sigma-70 factor family. ECF subfamily.</text>
</comment>
<feature type="domain" description="RNA polymerase sigma-70 region 2" evidence="5">
    <location>
        <begin position="42"/>
        <end position="108"/>
    </location>
</feature>
<dbReference type="InterPro" id="IPR013249">
    <property type="entry name" value="RNA_pol_sigma70_r4_t2"/>
</dbReference>
<evidence type="ECO:0000313" key="8">
    <source>
        <dbReference type="Proteomes" id="UP000824023"/>
    </source>
</evidence>
<dbReference type="InterPro" id="IPR014284">
    <property type="entry name" value="RNA_pol_sigma-70_dom"/>
</dbReference>
<sequence>MRPIDKQRDGALGKSNLLTLDSGFEELVEGCRAGDKTARKTLYTLYAQSMLALCYRYTGDLDEAHDVLHDGFIKLFTHFTYRGECSLATWVRQVMISQAIDYLRRKKKFANLIINEEQLPDIPDEAEVAQTGSRLSEEQLMAFVAQLPEGCRTVFNLYVFEEKSHKEIAALLHIKEHTSTSQLHRAKTLLAKRIKEYWAHERKK</sequence>
<reference evidence="7" key="2">
    <citation type="submission" date="2021-04" db="EMBL/GenBank/DDBJ databases">
        <authorList>
            <person name="Gilroy R."/>
        </authorList>
    </citation>
    <scope>NUCLEOTIDE SEQUENCE</scope>
    <source>
        <strain evidence="7">ChiHjej12B11-24981</strain>
    </source>
</reference>
<organism evidence="7 8">
    <name type="scientific">Candidatus Bacteroides merdipullorum</name>
    <dbReference type="NCBI Taxonomy" id="2838474"/>
    <lineage>
        <taxon>Bacteria</taxon>
        <taxon>Pseudomonadati</taxon>
        <taxon>Bacteroidota</taxon>
        <taxon>Bacteroidia</taxon>
        <taxon>Bacteroidales</taxon>
        <taxon>Bacteroidaceae</taxon>
        <taxon>Bacteroides</taxon>
    </lineage>
</organism>
<dbReference type="AlphaFoldDB" id="A0A9D2A5R5"/>
<dbReference type="InterPro" id="IPR039425">
    <property type="entry name" value="RNA_pol_sigma-70-like"/>
</dbReference>
<keyword evidence="2" id="KW-0805">Transcription regulation</keyword>
<dbReference type="GO" id="GO:0016987">
    <property type="term" value="F:sigma factor activity"/>
    <property type="evidence" value="ECO:0007669"/>
    <property type="project" value="UniProtKB-KW"/>
</dbReference>
<evidence type="ECO:0000256" key="2">
    <source>
        <dbReference type="ARBA" id="ARBA00023015"/>
    </source>
</evidence>
<evidence type="ECO:0000259" key="5">
    <source>
        <dbReference type="Pfam" id="PF04542"/>
    </source>
</evidence>
<dbReference type="GO" id="GO:0006352">
    <property type="term" value="P:DNA-templated transcription initiation"/>
    <property type="evidence" value="ECO:0007669"/>
    <property type="project" value="InterPro"/>
</dbReference>
<dbReference type="PANTHER" id="PTHR43133:SF46">
    <property type="entry name" value="RNA POLYMERASE SIGMA-70 FACTOR ECF SUBFAMILY"/>
    <property type="match status" value="1"/>
</dbReference>
<keyword evidence="4" id="KW-0804">Transcription</keyword>
<name>A0A9D2A5R5_9BACE</name>
<dbReference type="GO" id="GO:0003677">
    <property type="term" value="F:DNA binding"/>
    <property type="evidence" value="ECO:0007669"/>
    <property type="project" value="InterPro"/>
</dbReference>
<dbReference type="InterPro" id="IPR036388">
    <property type="entry name" value="WH-like_DNA-bd_sf"/>
</dbReference>
<protein>
    <submittedName>
        <fullName evidence="7">Sigma-70 family RNA polymerase sigma factor</fullName>
    </submittedName>
</protein>
<feature type="domain" description="RNA polymerase sigma factor 70 region 4 type 2" evidence="6">
    <location>
        <begin position="138"/>
        <end position="189"/>
    </location>
</feature>
<dbReference type="EMBL" id="DXCK01000092">
    <property type="protein sequence ID" value="HIZ01946.1"/>
    <property type="molecule type" value="Genomic_DNA"/>
</dbReference>
<comment type="caution">
    <text evidence="7">The sequence shown here is derived from an EMBL/GenBank/DDBJ whole genome shotgun (WGS) entry which is preliminary data.</text>
</comment>
<dbReference type="SUPFAM" id="SSF88946">
    <property type="entry name" value="Sigma2 domain of RNA polymerase sigma factors"/>
    <property type="match status" value="1"/>
</dbReference>
<evidence type="ECO:0000256" key="1">
    <source>
        <dbReference type="ARBA" id="ARBA00010641"/>
    </source>
</evidence>
<keyword evidence="3" id="KW-0731">Sigma factor</keyword>
<dbReference type="Gene3D" id="1.10.1740.10">
    <property type="match status" value="1"/>
</dbReference>
<evidence type="ECO:0000256" key="3">
    <source>
        <dbReference type="ARBA" id="ARBA00023082"/>
    </source>
</evidence>
<dbReference type="Pfam" id="PF04542">
    <property type="entry name" value="Sigma70_r2"/>
    <property type="match status" value="1"/>
</dbReference>
<dbReference type="Gene3D" id="1.10.10.10">
    <property type="entry name" value="Winged helix-like DNA-binding domain superfamily/Winged helix DNA-binding domain"/>
    <property type="match status" value="1"/>
</dbReference>
<dbReference type="Proteomes" id="UP000824023">
    <property type="component" value="Unassembled WGS sequence"/>
</dbReference>
<proteinExistence type="inferred from homology"/>
<accession>A0A9D2A5R5</accession>
<dbReference type="Pfam" id="PF08281">
    <property type="entry name" value="Sigma70_r4_2"/>
    <property type="match status" value="1"/>
</dbReference>
<dbReference type="InterPro" id="IPR013324">
    <property type="entry name" value="RNA_pol_sigma_r3/r4-like"/>
</dbReference>
<gene>
    <name evidence="7" type="ORF">H9819_06815</name>
</gene>